<dbReference type="HAMAP" id="MF_00416">
    <property type="entry name" value="FlgI"/>
    <property type="match status" value="1"/>
</dbReference>
<dbReference type="OrthoDB" id="9786431at2"/>
<evidence type="ECO:0000256" key="4">
    <source>
        <dbReference type="ARBA" id="ARBA00023143"/>
    </source>
</evidence>
<dbReference type="GO" id="GO:0009428">
    <property type="term" value="C:bacterial-type flagellum basal body, distal rod, P ring"/>
    <property type="evidence" value="ECO:0007669"/>
    <property type="project" value="InterPro"/>
</dbReference>
<evidence type="ECO:0000256" key="3">
    <source>
        <dbReference type="ARBA" id="ARBA00022729"/>
    </source>
</evidence>
<evidence type="ECO:0000313" key="6">
    <source>
        <dbReference type="EMBL" id="SMF19550.1"/>
    </source>
</evidence>
<evidence type="ECO:0000256" key="5">
    <source>
        <dbReference type="HAMAP-Rule" id="MF_00416"/>
    </source>
</evidence>
<dbReference type="PANTHER" id="PTHR30381:SF0">
    <property type="entry name" value="FLAGELLAR P-RING PROTEIN"/>
    <property type="match status" value="1"/>
</dbReference>
<evidence type="ECO:0000256" key="2">
    <source>
        <dbReference type="ARBA" id="ARBA00004117"/>
    </source>
</evidence>
<dbReference type="PRINTS" id="PR01010">
    <property type="entry name" value="FLGPRINGFLGI"/>
</dbReference>
<reference evidence="7" key="1">
    <citation type="submission" date="2017-04" db="EMBL/GenBank/DDBJ databases">
        <authorList>
            <person name="Varghese N."/>
            <person name="Submissions S."/>
        </authorList>
    </citation>
    <scope>NUCLEOTIDE SEQUENCE [LARGE SCALE GENOMIC DNA]</scope>
    <source>
        <strain evidence="7">K3S</strain>
    </source>
</reference>
<dbReference type="GO" id="GO:0030288">
    <property type="term" value="C:outer membrane-bounded periplasmic space"/>
    <property type="evidence" value="ECO:0007669"/>
    <property type="project" value="InterPro"/>
</dbReference>
<dbReference type="InterPro" id="IPR001782">
    <property type="entry name" value="Flag_FlgI"/>
</dbReference>
<dbReference type="GO" id="GO:0005198">
    <property type="term" value="F:structural molecule activity"/>
    <property type="evidence" value="ECO:0007669"/>
    <property type="project" value="InterPro"/>
</dbReference>
<accession>A0A1X7DQH8</accession>
<gene>
    <name evidence="5" type="primary">flgI</name>
    <name evidence="6" type="ORF">SAMN06295933_2193</name>
</gene>
<name>A0A1X7DQH8_9BACT</name>
<protein>
    <recommendedName>
        <fullName evidence="5">Flagellar P-ring protein</fullName>
    </recommendedName>
    <alternativeName>
        <fullName evidence="5">Basal body P-ring protein</fullName>
    </alternativeName>
</protein>
<dbReference type="EMBL" id="FWZU01000003">
    <property type="protein sequence ID" value="SMF19550.1"/>
    <property type="molecule type" value="Genomic_DNA"/>
</dbReference>
<keyword evidence="4 5" id="KW-0975">Bacterial flagellum</keyword>
<dbReference type="AlphaFoldDB" id="A0A1X7DQH8"/>
<keyword evidence="6" id="KW-0966">Cell projection</keyword>
<keyword evidence="3" id="KW-0732">Signal</keyword>
<dbReference type="NCBIfam" id="NF003676">
    <property type="entry name" value="PRK05303.1"/>
    <property type="match status" value="1"/>
</dbReference>
<sequence>MKRGNRTNNISAGITATILLLFVIFMNVQPAEAVRLKDISSFSGVRDNALVGYGLVVGLSGTGDGTNSAFTITSMVNMLEKMGVQVDRDSIKPKNVAAVMVTAKMPVSAKPGSPLDVTLSSIGDSKSLFGGVLLLTPLKGIDGNVYALAQGALTVGGFSTTGAAASVSQNVVTVARIPNGATIERSVPFAFNNQRKITINLDMSDFGTIMQVVKRINNAIGGNYASAIDASTVDLAIPDDFRGNMVPLMASLENLEISPDGKAKVVVDEKTGTIVLGRNVRLTKVAIAHGNLQVVVTEGADVSQPGPFAPAGAETVTTPTTGIQVKADNNRLMLVEGATLQELVDGLNAIGATPRDLISILRTMKVAGALHAELEVI</sequence>
<comment type="subunit">
    <text evidence="5">The basal body constitutes a major portion of the flagellar organelle and consists of four rings (L,P,S, and M) mounted on a central rod.</text>
</comment>
<evidence type="ECO:0000313" key="7">
    <source>
        <dbReference type="Proteomes" id="UP000192906"/>
    </source>
</evidence>
<proteinExistence type="inferred from homology"/>
<dbReference type="STRING" id="1519643.SAMN06295933_2193"/>
<comment type="similarity">
    <text evidence="5">Belongs to the FlgI family.</text>
</comment>
<keyword evidence="6" id="KW-0969">Cilium</keyword>
<comment type="subcellular location">
    <subcellularLocation>
        <location evidence="2 5">Bacterial flagellum basal body</location>
    </subcellularLocation>
</comment>
<keyword evidence="7" id="KW-1185">Reference proteome</keyword>
<dbReference type="GO" id="GO:0071973">
    <property type="term" value="P:bacterial-type flagellum-dependent cell motility"/>
    <property type="evidence" value="ECO:0007669"/>
    <property type="project" value="InterPro"/>
</dbReference>
<dbReference type="Proteomes" id="UP000192906">
    <property type="component" value="Unassembled WGS sequence"/>
</dbReference>
<dbReference type="PANTHER" id="PTHR30381">
    <property type="entry name" value="FLAGELLAR P-RING PERIPLASMIC PROTEIN FLGI"/>
    <property type="match status" value="1"/>
</dbReference>
<dbReference type="RefSeq" id="WP_085102089.1">
    <property type="nucleotide sequence ID" value="NZ_FWZU01000003.1"/>
</dbReference>
<dbReference type="Pfam" id="PF02119">
    <property type="entry name" value="FlgI"/>
    <property type="match status" value="1"/>
</dbReference>
<comment type="function">
    <text evidence="1 5">Assembles around the rod to form the L-ring and probably protects the motor/basal body from shearing forces during rotation.</text>
</comment>
<keyword evidence="6" id="KW-0282">Flagellum</keyword>
<evidence type="ECO:0000256" key="1">
    <source>
        <dbReference type="ARBA" id="ARBA00002591"/>
    </source>
</evidence>
<organism evidence="6 7">
    <name type="scientific">Desulfovibrio gilichinskyi</name>
    <dbReference type="NCBI Taxonomy" id="1519643"/>
    <lineage>
        <taxon>Bacteria</taxon>
        <taxon>Pseudomonadati</taxon>
        <taxon>Thermodesulfobacteriota</taxon>
        <taxon>Desulfovibrionia</taxon>
        <taxon>Desulfovibrionales</taxon>
        <taxon>Desulfovibrionaceae</taxon>
        <taxon>Desulfovibrio</taxon>
    </lineage>
</organism>